<evidence type="ECO:0000313" key="8">
    <source>
        <dbReference type="Proteomes" id="UP000230750"/>
    </source>
</evidence>
<proteinExistence type="predicted"/>
<reference evidence="7 8" key="1">
    <citation type="journal article" date="2017" name="PLoS Biol.">
        <title>The sea cucumber genome provides insights into morphological evolution and visceral regeneration.</title>
        <authorList>
            <person name="Zhang X."/>
            <person name="Sun L."/>
            <person name="Yuan J."/>
            <person name="Sun Y."/>
            <person name="Gao Y."/>
            <person name="Zhang L."/>
            <person name="Li S."/>
            <person name="Dai H."/>
            <person name="Hamel J.F."/>
            <person name="Liu C."/>
            <person name="Yu Y."/>
            <person name="Liu S."/>
            <person name="Lin W."/>
            <person name="Guo K."/>
            <person name="Jin S."/>
            <person name="Xu P."/>
            <person name="Storey K.B."/>
            <person name="Huan P."/>
            <person name="Zhang T."/>
            <person name="Zhou Y."/>
            <person name="Zhang J."/>
            <person name="Lin C."/>
            <person name="Li X."/>
            <person name="Xing L."/>
            <person name="Huo D."/>
            <person name="Sun M."/>
            <person name="Wang L."/>
            <person name="Mercier A."/>
            <person name="Li F."/>
            <person name="Yang H."/>
            <person name="Xiang J."/>
        </authorList>
    </citation>
    <scope>NUCLEOTIDE SEQUENCE [LARGE SCALE GENOMIC DNA]</scope>
    <source>
        <strain evidence="7">Shaxun</strain>
        <tissue evidence="7">Muscle</tissue>
    </source>
</reference>
<dbReference type="InterPro" id="IPR031120">
    <property type="entry name" value="HIR1-like"/>
</dbReference>
<dbReference type="PANTHER" id="PTHR13831">
    <property type="entry name" value="MEMBER OF THE HIR1 FAMILY OF WD-REPEAT PROTEINS"/>
    <property type="match status" value="1"/>
</dbReference>
<dbReference type="Proteomes" id="UP000230750">
    <property type="component" value="Unassembled WGS sequence"/>
</dbReference>
<dbReference type="Pfam" id="PF07569">
    <property type="entry name" value="Hira"/>
    <property type="match status" value="1"/>
</dbReference>
<dbReference type="PANTHER" id="PTHR13831:SF0">
    <property type="entry name" value="PROTEIN HIRA"/>
    <property type="match status" value="1"/>
</dbReference>
<dbReference type="GO" id="GO:0000785">
    <property type="term" value="C:chromatin"/>
    <property type="evidence" value="ECO:0007669"/>
    <property type="project" value="TreeGrafter"/>
</dbReference>
<dbReference type="GO" id="GO:0031491">
    <property type="term" value="F:nucleosome binding"/>
    <property type="evidence" value="ECO:0007669"/>
    <property type="project" value="TreeGrafter"/>
</dbReference>
<evidence type="ECO:0000256" key="1">
    <source>
        <dbReference type="ARBA" id="ARBA00004123"/>
    </source>
</evidence>
<comment type="caution">
    <text evidence="7">The sequence shown here is derived from an EMBL/GenBank/DDBJ whole genome shotgun (WGS) entry which is preliminary data.</text>
</comment>
<name>A0A2G8LIE4_STIJA</name>
<dbReference type="GO" id="GO:0006351">
    <property type="term" value="P:DNA-templated transcription"/>
    <property type="evidence" value="ECO:0007669"/>
    <property type="project" value="InterPro"/>
</dbReference>
<comment type="subcellular location">
    <subcellularLocation>
        <location evidence="1">Nucleus</location>
    </subcellularLocation>
</comment>
<dbReference type="GO" id="GO:0005634">
    <property type="term" value="C:nucleus"/>
    <property type="evidence" value="ECO:0007669"/>
    <property type="project" value="UniProtKB-SubCell"/>
</dbReference>
<sequence length="203" mass="23201">MSGVNKPTLSRIVLTEMGVPVLTLSNGKSYTYNPNMVCWMLLDSSTNILRQCSDHSNSYPSELPQNQDAPLSQLQRLSQRSGIQAKNIFQTYPSLQKQSTLGHLETQLATAITLKSSKEYKFWLLTYSRYLVQEVLENRLRELCEDLLGPVPRSDDESIQWQATVLGLSKLDLLEDILPIIGSNLKLQRLYSEFQEQMEMVER</sequence>
<dbReference type="InterPro" id="IPR011494">
    <property type="entry name" value="HIRA-like_C"/>
</dbReference>
<evidence type="ECO:0000313" key="7">
    <source>
        <dbReference type="EMBL" id="PIK60028.1"/>
    </source>
</evidence>
<accession>A0A2G8LIE4</accession>
<dbReference type="OrthoDB" id="1741719at2759"/>
<dbReference type="AlphaFoldDB" id="A0A2G8LIE4"/>
<evidence type="ECO:0000259" key="6">
    <source>
        <dbReference type="Pfam" id="PF07569"/>
    </source>
</evidence>
<dbReference type="GO" id="GO:0006338">
    <property type="term" value="P:chromatin remodeling"/>
    <property type="evidence" value="ECO:0007669"/>
    <property type="project" value="InterPro"/>
</dbReference>
<keyword evidence="8" id="KW-1185">Reference proteome</keyword>
<evidence type="ECO:0000256" key="3">
    <source>
        <dbReference type="ARBA" id="ARBA00022737"/>
    </source>
</evidence>
<gene>
    <name evidence="7" type="ORF">BSL78_03026</name>
</gene>
<feature type="domain" description="Protein HIRA-like C-terminal" evidence="6">
    <location>
        <begin position="6"/>
        <end position="147"/>
    </location>
</feature>
<evidence type="ECO:0000256" key="5">
    <source>
        <dbReference type="ARBA" id="ARBA00023242"/>
    </source>
</evidence>
<keyword evidence="4" id="KW-0156">Chromatin regulator</keyword>
<dbReference type="STRING" id="307972.A0A2G8LIE4"/>
<keyword evidence="2" id="KW-0853">WD repeat</keyword>
<dbReference type="GO" id="GO:0006355">
    <property type="term" value="P:regulation of DNA-templated transcription"/>
    <property type="evidence" value="ECO:0007669"/>
    <property type="project" value="InterPro"/>
</dbReference>
<evidence type="ECO:0000256" key="2">
    <source>
        <dbReference type="ARBA" id="ARBA00022574"/>
    </source>
</evidence>
<evidence type="ECO:0000256" key="4">
    <source>
        <dbReference type="ARBA" id="ARBA00022853"/>
    </source>
</evidence>
<keyword evidence="5" id="KW-0539">Nucleus</keyword>
<keyword evidence="3" id="KW-0677">Repeat</keyword>
<dbReference type="GO" id="GO:0000417">
    <property type="term" value="C:HIR complex"/>
    <property type="evidence" value="ECO:0007669"/>
    <property type="project" value="TreeGrafter"/>
</dbReference>
<dbReference type="EMBL" id="MRZV01000067">
    <property type="protein sequence ID" value="PIK60028.1"/>
    <property type="molecule type" value="Genomic_DNA"/>
</dbReference>
<protein>
    <recommendedName>
        <fullName evidence="6">Protein HIRA-like C-terminal domain-containing protein</fullName>
    </recommendedName>
</protein>
<organism evidence="7 8">
    <name type="scientific">Stichopus japonicus</name>
    <name type="common">Sea cucumber</name>
    <dbReference type="NCBI Taxonomy" id="307972"/>
    <lineage>
        <taxon>Eukaryota</taxon>
        <taxon>Metazoa</taxon>
        <taxon>Echinodermata</taxon>
        <taxon>Eleutherozoa</taxon>
        <taxon>Echinozoa</taxon>
        <taxon>Holothuroidea</taxon>
        <taxon>Aspidochirotacea</taxon>
        <taxon>Aspidochirotida</taxon>
        <taxon>Stichopodidae</taxon>
        <taxon>Apostichopus</taxon>
    </lineage>
</organism>